<keyword evidence="3" id="KW-0479">Metal-binding</keyword>
<evidence type="ECO:0000256" key="2">
    <source>
        <dbReference type="ARBA" id="ARBA00022714"/>
    </source>
</evidence>
<dbReference type="GO" id="GO:0051537">
    <property type="term" value="F:2 iron, 2 sulfur cluster binding"/>
    <property type="evidence" value="ECO:0007669"/>
    <property type="project" value="UniProtKB-KW"/>
</dbReference>
<dbReference type="GO" id="GO:0051213">
    <property type="term" value="F:dioxygenase activity"/>
    <property type="evidence" value="ECO:0007669"/>
    <property type="project" value="UniProtKB-KW"/>
</dbReference>
<keyword evidence="11" id="KW-0614">Plasmid</keyword>
<dbReference type="PROSITE" id="PS51296">
    <property type="entry name" value="RIESKE"/>
    <property type="match status" value="1"/>
</dbReference>
<dbReference type="KEGG" id="smag:AN936_24270"/>
<accession>A0A0N9UIT9</accession>
<dbReference type="PRINTS" id="PR00090">
    <property type="entry name" value="RNGDIOXGNASE"/>
</dbReference>
<gene>
    <name evidence="10" type="ORF">AN936_24270</name>
    <name evidence="11" type="ORF">AN936_25115</name>
</gene>
<protein>
    <recommendedName>
        <fullName evidence="9">Rieske domain-containing protein</fullName>
    </recommendedName>
</protein>
<evidence type="ECO:0000256" key="4">
    <source>
        <dbReference type="ARBA" id="ARBA00022964"/>
    </source>
</evidence>
<dbReference type="SUPFAM" id="SSF55961">
    <property type="entry name" value="Bet v1-like"/>
    <property type="match status" value="1"/>
</dbReference>
<name>A0A0N9UIT9_SPHMC</name>
<evidence type="ECO:0000256" key="1">
    <source>
        <dbReference type="ARBA" id="ARBA00008751"/>
    </source>
</evidence>
<dbReference type="PROSITE" id="PS00570">
    <property type="entry name" value="RING_HYDROXYL_ALPHA"/>
    <property type="match status" value="1"/>
</dbReference>
<dbReference type="GO" id="GO:0005506">
    <property type="term" value="F:iron ion binding"/>
    <property type="evidence" value="ECO:0007669"/>
    <property type="project" value="InterPro"/>
</dbReference>
<dbReference type="InterPro" id="IPR036922">
    <property type="entry name" value="Rieske_2Fe-2S_sf"/>
</dbReference>
<keyword evidence="7" id="KW-0411">Iron-sulfur</keyword>
<dbReference type="OrthoDB" id="7456916at2"/>
<evidence type="ECO:0000259" key="9">
    <source>
        <dbReference type="PROSITE" id="PS51296"/>
    </source>
</evidence>
<reference evidence="11 12" key="1">
    <citation type="journal article" date="2015" name="Genome Announc.">
        <title>Complete Genome Sequence of Polypropylene Glycol- and Polyethylene Glycol-Degrading Sphingopyxis macrogoltabida Strain EY-1.</title>
        <authorList>
            <person name="Ohtsubo Y."/>
            <person name="Nagata Y."/>
            <person name="Numata M."/>
            <person name="Tsuchikane K."/>
            <person name="Hosoyama A."/>
            <person name="Yamazoe A."/>
            <person name="Tsuda M."/>
            <person name="Fujita N."/>
            <person name="Kawai F."/>
        </authorList>
    </citation>
    <scope>NUCLEOTIDE SEQUENCE [LARGE SCALE GENOMIC DNA]</scope>
    <source>
        <strain evidence="11 12">EY-1</strain>
        <plasmid evidence="10">2</plasmid>
        <plasmid evidence="11">3</plasmid>
    </source>
</reference>
<comment type="similarity">
    <text evidence="1">Belongs to the bacterial ring-hydroxylating dioxygenase alpha subunit family.</text>
</comment>
<dbReference type="PANTHER" id="PTHR43756:SF1">
    <property type="entry name" value="3-PHENYLPROPIONATE_CINNAMIC ACID DIOXYGENASE SUBUNIT ALPHA"/>
    <property type="match status" value="1"/>
</dbReference>
<dbReference type="InterPro" id="IPR001663">
    <property type="entry name" value="Rng_hydr_dOase-A"/>
</dbReference>
<evidence type="ECO:0000256" key="8">
    <source>
        <dbReference type="ARBA" id="ARBA00023027"/>
    </source>
</evidence>
<dbReference type="InterPro" id="IPR017941">
    <property type="entry name" value="Rieske_2Fe-2S"/>
</dbReference>
<keyword evidence="5" id="KW-0560">Oxidoreductase</keyword>
<dbReference type="EMBL" id="CP012702">
    <property type="protein sequence ID" value="ALH83239.1"/>
    <property type="molecule type" value="Genomic_DNA"/>
</dbReference>
<proteinExistence type="inferred from homology"/>
<evidence type="ECO:0000256" key="3">
    <source>
        <dbReference type="ARBA" id="ARBA00022723"/>
    </source>
</evidence>
<evidence type="ECO:0000256" key="7">
    <source>
        <dbReference type="ARBA" id="ARBA00023014"/>
    </source>
</evidence>
<dbReference type="InterPro" id="IPR015879">
    <property type="entry name" value="Ring_hydroxy_dOase_asu_C_dom"/>
</dbReference>
<evidence type="ECO:0000313" key="11">
    <source>
        <dbReference type="EMBL" id="ALH83282.1"/>
    </source>
</evidence>
<keyword evidence="4" id="KW-0223">Dioxygenase</keyword>
<dbReference type="InterPro" id="IPR015881">
    <property type="entry name" value="ARHD_Rieske_2Fe_2S"/>
</dbReference>
<dbReference type="EMBL" id="CP012703">
    <property type="protein sequence ID" value="ALH83282.1"/>
    <property type="molecule type" value="Genomic_DNA"/>
</dbReference>
<dbReference type="AlphaFoldDB" id="A0A0N9UIT9"/>
<dbReference type="Gene3D" id="3.90.380.10">
    <property type="entry name" value="Naphthalene 1,2-dioxygenase Alpha Subunit, Chain A, domain 1"/>
    <property type="match status" value="1"/>
</dbReference>
<keyword evidence="6" id="KW-0408">Iron</keyword>
<dbReference type="Gene3D" id="2.102.10.10">
    <property type="entry name" value="Rieske [2Fe-2S] iron-sulphur domain"/>
    <property type="match status" value="1"/>
</dbReference>
<dbReference type="SUPFAM" id="SSF50022">
    <property type="entry name" value="ISP domain"/>
    <property type="match status" value="1"/>
</dbReference>
<dbReference type="Proteomes" id="UP000058074">
    <property type="component" value="Plasmid 3"/>
</dbReference>
<geneLocation type="plasmid" evidence="11 12">
    <name>3</name>
</geneLocation>
<dbReference type="Proteomes" id="UP000058074">
    <property type="component" value="Plasmid 2"/>
</dbReference>
<keyword evidence="2" id="KW-0001">2Fe-2S</keyword>
<dbReference type="PATRIC" id="fig|33050.5.peg.4901"/>
<feature type="domain" description="Rieske" evidence="9">
    <location>
        <begin position="52"/>
        <end position="152"/>
    </location>
</feature>
<evidence type="ECO:0000313" key="10">
    <source>
        <dbReference type="EMBL" id="ALH83239.1"/>
    </source>
</evidence>
<geneLocation type="plasmid" evidence="10 12">
    <name>2</name>
</geneLocation>
<evidence type="ECO:0000256" key="6">
    <source>
        <dbReference type="ARBA" id="ARBA00023004"/>
    </source>
</evidence>
<organism evidence="11 12">
    <name type="scientific">Sphingopyxis macrogoltabida</name>
    <name type="common">Sphingomonas macrogoltabidus</name>
    <dbReference type="NCBI Taxonomy" id="33050"/>
    <lineage>
        <taxon>Bacteria</taxon>
        <taxon>Pseudomonadati</taxon>
        <taxon>Pseudomonadota</taxon>
        <taxon>Alphaproteobacteria</taxon>
        <taxon>Sphingomonadales</taxon>
        <taxon>Sphingomonadaceae</taxon>
        <taxon>Sphingopyxis</taxon>
    </lineage>
</organism>
<dbReference type="PANTHER" id="PTHR43756">
    <property type="entry name" value="CHOLINE MONOOXYGENASE, CHLOROPLASTIC"/>
    <property type="match status" value="1"/>
</dbReference>
<dbReference type="CDD" id="cd08879">
    <property type="entry name" value="RHO_alpha_C_AntDO-like"/>
    <property type="match status" value="1"/>
</dbReference>
<dbReference type="KEGG" id="smag:AN936_25115"/>
<dbReference type="Pfam" id="PF00848">
    <property type="entry name" value="Ring_hydroxyl_A"/>
    <property type="match status" value="1"/>
</dbReference>
<evidence type="ECO:0000256" key="5">
    <source>
        <dbReference type="ARBA" id="ARBA00023002"/>
    </source>
</evidence>
<evidence type="ECO:0000313" key="12">
    <source>
        <dbReference type="Proteomes" id="UP000058074"/>
    </source>
</evidence>
<sequence>MSAAVNCTQYQDRNEMLIEDRPGEGTFTVDRSVFTDEDHCRRELTAVFESGWVFIGLESQLRQKNSFFTTHIGRQPVLVTRDDQGKLGCFLNSCRHRGTILCPFKQGRQKYHVCRYHGWSYDSAGRNVLVTDKDSGQYPAAFDQSDHGLIPVARLGSYRGLLFASLSADVPDLDSHLGDARRFIDLLVDQSPVGEIEFVPGDLVYTFQGNWKLQFENGLDYYHFQSTHSSYVDILAERVKAGTVEDVVLGTDEPGQGSFSFTNGHAVNWSIHNEDRFGRPVLMEPGGLDGLRERVGATSAKWMVRQRNLTIFPNLQIIDIGAAQIRTWRPLAAGLTEMTSHCVGMVGESGEARRKRIRNYEDFFNPSGLATSDDNVMYELCQSGYAAAAAGPSEGYLRGMGAALDRAQPHADELGINPVESSFGSLGFGGETNFHPGYRELVRRLADAAGGKN</sequence>
<keyword evidence="8" id="KW-0520">NAD</keyword>
<dbReference type="Pfam" id="PF00355">
    <property type="entry name" value="Rieske"/>
    <property type="match status" value="1"/>
</dbReference>